<evidence type="ECO:0008006" key="4">
    <source>
        <dbReference type="Google" id="ProtNLM"/>
    </source>
</evidence>
<keyword evidence="1" id="KW-0732">Signal</keyword>
<evidence type="ECO:0000256" key="1">
    <source>
        <dbReference type="SAM" id="SignalP"/>
    </source>
</evidence>
<evidence type="ECO:0000313" key="3">
    <source>
        <dbReference type="Proteomes" id="UP000319103"/>
    </source>
</evidence>
<dbReference type="OrthoDB" id="3680722at2"/>
<dbReference type="RefSeq" id="WP_141636427.1">
    <property type="nucleotide sequence ID" value="NZ_VIGB01000003.1"/>
</dbReference>
<organism evidence="2 3">
    <name type="scientific">Kitasatospora acidiphila</name>
    <dbReference type="NCBI Taxonomy" id="2567942"/>
    <lineage>
        <taxon>Bacteria</taxon>
        <taxon>Bacillati</taxon>
        <taxon>Actinomycetota</taxon>
        <taxon>Actinomycetes</taxon>
        <taxon>Kitasatosporales</taxon>
        <taxon>Streptomycetaceae</taxon>
        <taxon>Kitasatospora</taxon>
    </lineage>
</organism>
<dbReference type="AlphaFoldDB" id="A0A540WAC3"/>
<gene>
    <name evidence="2" type="ORF">E6W39_31830</name>
</gene>
<evidence type="ECO:0000313" key="2">
    <source>
        <dbReference type="EMBL" id="TQF05979.1"/>
    </source>
</evidence>
<dbReference type="PROSITE" id="PS51257">
    <property type="entry name" value="PROKAR_LIPOPROTEIN"/>
    <property type="match status" value="1"/>
</dbReference>
<name>A0A540WAC3_9ACTN</name>
<dbReference type="EMBL" id="VIGB01000003">
    <property type="protein sequence ID" value="TQF05979.1"/>
    <property type="molecule type" value="Genomic_DNA"/>
</dbReference>
<proteinExistence type="predicted"/>
<dbReference type="Proteomes" id="UP000319103">
    <property type="component" value="Unassembled WGS sequence"/>
</dbReference>
<protein>
    <recommendedName>
        <fullName evidence="4">Lipoprotein</fullName>
    </recommendedName>
</protein>
<keyword evidence="3" id="KW-1185">Reference proteome</keyword>
<accession>A0A540WAC3</accession>
<reference evidence="2 3" key="1">
    <citation type="submission" date="2019-06" db="EMBL/GenBank/DDBJ databases">
        <title>Description of Kitasatospora acidophila sp. nov. isolated from pine grove soil, and reclassification of Streptomyces novaecaesareae to Kitasatospora novaeceasareae comb. nov.</title>
        <authorList>
            <person name="Kim M.J."/>
        </authorList>
    </citation>
    <scope>NUCLEOTIDE SEQUENCE [LARGE SCALE GENOMIC DNA]</scope>
    <source>
        <strain evidence="2 3">MMS16-CNU292</strain>
    </source>
</reference>
<sequence length="309" mass="31429">MSRSLPHAALLVGAVLLVTSCSSTPGPPPKHSGNGGDAIGTITSPSPDPYGSTLTTYVGPVDDALGKLTSAGGMDDLNTALAALQRAADSGATGLQDASVPPAVSDSNRQLAGALTTLSTNVDTVQGDMKSSKVCATSSALAEVGGMQGLKDVQSALQTISGSGYSFTFTVPQTPAAQHRALDNGTAVHQGQNDGSGELTVDNGNGDGDAVLTLAQNGQSAYSFYVQKGQTAKMNGIRDGHYDIYFAGGGDWDSGTKKFTQNCSYTKFDQGADFTTTDTTYSTLTLTLKATVGGNATTSDVPPGQYPQP</sequence>
<feature type="signal peptide" evidence="1">
    <location>
        <begin position="1"/>
        <end position="25"/>
    </location>
</feature>
<comment type="caution">
    <text evidence="2">The sequence shown here is derived from an EMBL/GenBank/DDBJ whole genome shotgun (WGS) entry which is preliminary data.</text>
</comment>
<feature type="chain" id="PRO_5039305994" description="Lipoprotein" evidence="1">
    <location>
        <begin position="26"/>
        <end position="309"/>
    </location>
</feature>